<proteinExistence type="predicted"/>
<comment type="caution">
    <text evidence="4">The sequence shown here is derived from an EMBL/GenBank/DDBJ whole genome shotgun (WGS) entry which is preliminary data.</text>
</comment>
<sequence>MRIRMITPAARGSRSGNRATAERWARFLRAGGHRVDIAVEYGGEPADAMVALHAWRSADSVARFRADHPDHPVVVALTGTDLYRFQHTDPEVTQHTMALADRLVAIHEAAGADLPERFRARLTVILQGATPPPQGHRPVQREFRALVVGHLRDVKDPFRPALAARDLPADSRLRIHHYGLAPDEDWAAAARREAAANPRYQWHGEVAHWRVRRALSRAHLLVHPSRMEGGANAVGEAVVTGVPVLASDVPGNTGLLGVRYPGSFPVADTAGLADLLLRAEREPDFYEALATHCRMRAPLFSPEREAAAWRALMDELAAR</sequence>
<gene>
    <name evidence="4" type="primary">senB</name>
    <name evidence="4" type="ORF">ACERLL_05650</name>
</gene>
<accession>A0ABV4TST9</accession>
<evidence type="ECO:0000256" key="1">
    <source>
        <dbReference type="ARBA" id="ARBA00022676"/>
    </source>
</evidence>
<evidence type="ECO:0000256" key="2">
    <source>
        <dbReference type="ARBA" id="ARBA00022679"/>
    </source>
</evidence>
<protein>
    <submittedName>
        <fullName evidence="4">Selenoneine biosynthesis selenosugar synthase SenB</fullName>
    </submittedName>
</protein>
<evidence type="ECO:0000313" key="4">
    <source>
        <dbReference type="EMBL" id="MFA9460308.1"/>
    </source>
</evidence>
<reference evidence="4 5" key="1">
    <citation type="submission" date="2024-08" db="EMBL/GenBank/DDBJ databases">
        <title>Whole-genome sequencing of halo(alkali)philic microorganisms from hypersaline lakes.</title>
        <authorList>
            <person name="Sorokin D.Y."/>
            <person name="Merkel A.Y."/>
            <person name="Messina E."/>
            <person name="Yakimov M."/>
        </authorList>
    </citation>
    <scope>NUCLEOTIDE SEQUENCE [LARGE SCALE GENOMIC DNA]</scope>
    <source>
        <strain evidence="4 5">Cl-TMA</strain>
    </source>
</reference>
<keyword evidence="1" id="KW-0328">Glycosyltransferase</keyword>
<keyword evidence="2" id="KW-0808">Transferase</keyword>
<name>A0ABV4TST9_9GAMM</name>
<evidence type="ECO:0000259" key="3">
    <source>
        <dbReference type="Pfam" id="PF00534"/>
    </source>
</evidence>
<dbReference type="Proteomes" id="UP001575181">
    <property type="component" value="Unassembled WGS sequence"/>
</dbReference>
<dbReference type="PANTHER" id="PTHR12526">
    <property type="entry name" value="GLYCOSYLTRANSFERASE"/>
    <property type="match status" value="1"/>
</dbReference>
<organism evidence="4 5">
    <name type="scientific">Thiohalorhabdus methylotrophus</name>
    <dbReference type="NCBI Taxonomy" id="3242694"/>
    <lineage>
        <taxon>Bacteria</taxon>
        <taxon>Pseudomonadati</taxon>
        <taxon>Pseudomonadota</taxon>
        <taxon>Gammaproteobacteria</taxon>
        <taxon>Thiohalorhabdales</taxon>
        <taxon>Thiohalorhabdaceae</taxon>
        <taxon>Thiohalorhabdus</taxon>
    </lineage>
</organism>
<dbReference type="RefSeq" id="WP_373655091.1">
    <property type="nucleotide sequence ID" value="NZ_JBGUAW010000003.1"/>
</dbReference>
<dbReference type="Pfam" id="PF00534">
    <property type="entry name" value="Glycos_transf_1"/>
    <property type="match status" value="1"/>
</dbReference>
<evidence type="ECO:0000313" key="5">
    <source>
        <dbReference type="Proteomes" id="UP001575181"/>
    </source>
</evidence>
<dbReference type="InterPro" id="IPR001296">
    <property type="entry name" value="Glyco_trans_1"/>
</dbReference>
<feature type="domain" description="Glycosyl transferase family 1" evidence="3">
    <location>
        <begin position="140"/>
        <end position="285"/>
    </location>
</feature>
<dbReference type="EMBL" id="JBGUAW010000003">
    <property type="protein sequence ID" value="MFA9460308.1"/>
    <property type="molecule type" value="Genomic_DNA"/>
</dbReference>
<keyword evidence="5" id="KW-1185">Reference proteome</keyword>
<dbReference type="PANTHER" id="PTHR12526:SF510">
    <property type="entry name" value="D-INOSITOL 3-PHOSPHATE GLYCOSYLTRANSFERASE"/>
    <property type="match status" value="1"/>
</dbReference>
<dbReference type="InterPro" id="IPR027627">
    <property type="entry name" value="Glycosyltransferase_put"/>
</dbReference>
<dbReference type="NCBIfam" id="TIGR04348">
    <property type="entry name" value="selenoneine biosynthesis selenosugar synthase SenB"/>
    <property type="match status" value="1"/>
</dbReference>
<dbReference type="Gene3D" id="3.40.50.2000">
    <property type="entry name" value="Glycogen Phosphorylase B"/>
    <property type="match status" value="1"/>
</dbReference>
<dbReference type="SUPFAM" id="SSF53756">
    <property type="entry name" value="UDP-Glycosyltransferase/glycogen phosphorylase"/>
    <property type="match status" value="1"/>
</dbReference>